<feature type="domain" description="AB hydrolase-1" evidence="5">
    <location>
        <begin position="56"/>
        <end position="414"/>
    </location>
</feature>
<feature type="compositionally biased region" description="Low complexity" evidence="4">
    <location>
        <begin position="287"/>
        <end position="300"/>
    </location>
</feature>
<reference evidence="6" key="2">
    <citation type="submission" date="2014-06" db="EMBL/GenBank/DDBJ databases">
        <title>The complete genome of Blastobotrys (Arxula) adeninivorans LS3 - a yeast of biotechnological interest.</title>
        <authorList>
            <person name="Kunze G."/>
            <person name="Gaillardin C."/>
            <person name="Czernicka M."/>
            <person name="Durrens P."/>
            <person name="Martin T."/>
            <person name="Boer E."/>
            <person name="Gabaldon T."/>
            <person name="Cruz J."/>
            <person name="Talla E."/>
            <person name="Marck C."/>
            <person name="Goffeau A."/>
            <person name="Barbe V."/>
            <person name="Baret P."/>
            <person name="Baronian K."/>
            <person name="Beier S."/>
            <person name="Bleykasten C."/>
            <person name="Bode R."/>
            <person name="Casaregola S."/>
            <person name="Despons L."/>
            <person name="Fairhead C."/>
            <person name="Giersberg M."/>
            <person name="Gierski P."/>
            <person name="Hahnel U."/>
            <person name="Hartmann A."/>
            <person name="Jankowska D."/>
            <person name="Jubin C."/>
            <person name="Jung P."/>
            <person name="Lafontaine I."/>
            <person name="Leh-Louis V."/>
            <person name="Lemaire M."/>
            <person name="Marcet-Houben M."/>
            <person name="Mascher M."/>
            <person name="Morel G."/>
            <person name="Richard G.-F."/>
            <person name="Riechen J."/>
            <person name="Sacerdot C."/>
            <person name="Sarkar A."/>
            <person name="Savel G."/>
            <person name="Schacherer J."/>
            <person name="Sherman D."/>
            <person name="Straub M.-L."/>
            <person name="Stein N."/>
            <person name="Thierry A."/>
            <person name="Trautwein-Schult A."/>
            <person name="Westhof E."/>
            <person name="Worch S."/>
            <person name="Dujon B."/>
            <person name="Souciet J.-L."/>
            <person name="Wincker P."/>
            <person name="Scholz U."/>
            <person name="Neuveglise N."/>
        </authorList>
    </citation>
    <scope>NUCLEOTIDE SEQUENCE</scope>
    <source>
        <strain evidence="6">LS3</strain>
    </source>
</reference>
<dbReference type="GO" id="GO:0009092">
    <property type="term" value="P:homoserine metabolic process"/>
    <property type="evidence" value="ECO:0007669"/>
    <property type="project" value="TreeGrafter"/>
</dbReference>
<dbReference type="InterPro" id="IPR000073">
    <property type="entry name" value="AB_hydrolase_1"/>
</dbReference>
<feature type="compositionally biased region" description="Polar residues" evidence="4">
    <location>
        <begin position="246"/>
        <end position="256"/>
    </location>
</feature>
<feature type="active site" evidence="3">
    <location>
        <position position="379"/>
    </location>
</feature>
<dbReference type="InterPro" id="IPR029058">
    <property type="entry name" value="AB_hydrolase_fold"/>
</dbReference>
<name>A0A060T5L0_BLAAD</name>
<dbReference type="NCBIfam" id="TIGR01392">
    <property type="entry name" value="homoserO_Ac_trn"/>
    <property type="match status" value="1"/>
</dbReference>
<evidence type="ECO:0000313" key="6">
    <source>
        <dbReference type="EMBL" id="CDP34476.1"/>
    </source>
</evidence>
<evidence type="ECO:0000259" key="5">
    <source>
        <dbReference type="Pfam" id="PF00561"/>
    </source>
</evidence>
<gene>
    <name evidence="6" type="ORF">GNLVRS02_ARAD1C13332g</name>
</gene>
<organism evidence="6">
    <name type="scientific">Blastobotrys adeninivorans</name>
    <name type="common">Yeast</name>
    <name type="synonym">Arxula adeninivorans</name>
    <dbReference type="NCBI Taxonomy" id="409370"/>
    <lineage>
        <taxon>Eukaryota</taxon>
        <taxon>Fungi</taxon>
        <taxon>Dikarya</taxon>
        <taxon>Ascomycota</taxon>
        <taxon>Saccharomycotina</taxon>
        <taxon>Dipodascomycetes</taxon>
        <taxon>Dipodascales</taxon>
        <taxon>Trichomonascaceae</taxon>
        <taxon>Blastobotrys</taxon>
    </lineage>
</organism>
<evidence type="ECO:0000256" key="4">
    <source>
        <dbReference type="SAM" id="MobiDB-lite"/>
    </source>
</evidence>
<dbReference type="Gene3D" id="3.40.50.1820">
    <property type="entry name" value="alpha/beta hydrolase"/>
    <property type="match status" value="1"/>
</dbReference>
<feature type="compositionally biased region" description="Basic residues" evidence="4">
    <location>
        <begin position="261"/>
        <end position="270"/>
    </location>
</feature>
<keyword evidence="2" id="KW-0808">Transferase</keyword>
<dbReference type="AlphaFoldDB" id="A0A060T5L0"/>
<dbReference type="PANTHER" id="PTHR32268">
    <property type="entry name" value="HOMOSERINE O-ACETYLTRANSFERASE"/>
    <property type="match status" value="1"/>
</dbReference>
<dbReference type="Pfam" id="PF00561">
    <property type="entry name" value="Abhydrolase_1"/>
    <property type="match status" value="1"/>
</dbReference>
<comment type="similarity">
    <text evidence="1">Belongs to the AB hydrolase superfamily. MetX family.</text>
</comment>
<dbReference type="GO" id="GO:0009086">
    <property type="term" value="P:methionine biosynthetic process"/>
    <property type="evidence" value="ECO:0007669"/>
    <property type="project" value="TreeGrafter"/>
</dbReference>
<dbReference type="InterPro" id="IPR008220">
    <property type="entry name" value="HAT_MetX-like"/>
</dbReference>
<dbReference type="HAMAP" id="MF_00296">
    <property type="entry name" value="MetX_acyltransf"/>
    <property type="match status" value="1"/>
</dbReference>
<dbReference type="PhylomeDB" id="A0A060T5L0"/>
<sequence length="473" mass="52321">MVYERQKTQKENPFFNLVKDQEICIIPEFELESGEILRNIPLAYKTWGKLNETKNNALVVCHALTGSADVCDWWGPLLGPGKAFDPAKFFIVCINSLGSPYGSASPCTFNPETGDYFGPEFPLVTVKDDARIQKMLLDDLGINQVAAVVGGSMGGMLVLEYAYFGPQFVRTIIPLATCAAHSAWAISWGEAQRQSIYSDPKYKDGYYKFDDPPVVGLGAARMSAMLTYRSRNSFEAKFGRGKPDVDTTSGPWSPSEQRWAIHNHGHQHGKRLSESSSSSNTPIDGGSPASSVPNSPSASATDLKELGTTRVRRPQTYFTAQSYLRYQGQKFVKRFDANCYIAISRKMDTHDVSRGRADTVEDALELIEQPTLVIGISSDGLFTFTEQERLAQHIPNATLCKINSPEGHDAFLLEFVEINRLMTQFLKDKLSDLVGDSWQATEVSLEDEKGHSSMFGESDDINEATAAVDVTSW</sequence>
<evidence type="ECO:0000256" key="1">
    <source>
        <dbReference type="ARBA" id="ARBA00006886"/>
    </source>
</evidence>
<dbReference type="PIRSF" id="PIRSF000443">
    <property type="entry name" value="Homoser_Ac_trans"/>
    <property type="match status" value="1"/>
</dbReference>
<dbReference type="EMBL" id="HG937693">
    <property type="protein sequence ID" value="CDP34476.1"/>
    <property type="molecule type" value="Genomic_DNA"/>
</dbReference>
<dbReference type="SUPFAM" id="SSF53474">
    <property type="entry name" value="alpha/beta-Hydrolases"/>
    <property type="match status" value="1"/>
</dbReference>
<evidence type="ECO:0000256" key="3">
    <source>
        <dbReference type="PIRSR" id="PIRSR000443-1"/>
    </source>
</evidence>
<protein>
    <submittedName>
        <fullName evidence="6">ARAD1C13332p</fullName>
    </submittedName>
</protein>
<feature type="active site" evidence="3">
    <location>
        <position position="408"/>
    </location>
</feature>
<reference evidence="6" key="1">
    <citation type="submission" date="2014-02" db="EMBL/GenBank/DDBJ databases">
        <authorList>
            <person name="Genoscope - CEA"/>
        </authorList>
    </citation>
    <scope>NUCLEOTIDE SEQUENCE</scope>
    <source>
        <strain evidence="6">LS3</strain>
    </source>
</reference>
<evidence type="ECO:0000256" key="2">
    <source>
        <dbReference type="ARBA" id="ARBA00022679"/>
    </source>
</evidence>
<dbReference type="GO" id="GO:0004414">
    <property type="term" value="F:homoserine O-acetyltransferase activity"/>
    <property type="evidence" value="ECO:0007669"/>
    <property type="project" value="TreeGrafter"/>
</dbReference>
<dbReference type="PANTHER" id="PTHR32268:SF11">
    <property type="entry name" value="HOMOSERINE O-ACETYLTRANSFERASE"/>
    <property type="match status" value="1"/>
</dbReference>
<proteinExistence type="inferred from homology"/>
<feature type="region of interest" description="Disordered" evidence="4">
    <location>
        <begin position="237"/>
        <end position="306"/>
    </location>
</feature>
<feature type="active site" description="Nucleophile" evidence="3">
    <location>
        <position position="152"/>
    </location>
</feature>
<accession>A0A060T5L0</accession>